<dbReference type="OrthoDB" id="4898142at2759"/>
<sequence>MAGDNIAHVQDADEDGAAIGGTEKYARSIAPGSPPKERANSGKSRKDKMARRTSTSPQHVLTDSDDTTPPPASEKKERERIARRAREKEQEKEIRRDERRRLEKERERADRRERERERERQRERELRDRERAAAKKAASRPATKHTKTAPVVHTQRSDEYRRPKFQDEPSQYGIAPAHPRRPSSYYGPGSRPPPSNQQWHASQNTSPFDPSPVPIPYAPPSNASPFGPPAPPPNASSFGQVPTPSPFAPMPGQSPFLPGTSYPPPTGWAPGGMPYQQAPPPPPQSVDYFSPPPPGPPQHSNLAHRFQPRPASAMGHQTVPGSFEDDYEPTYEQENINRRQSLKIRHAEDRKLMPPPPPRSRTTVPLRPALRPPPPQRQIASAGYESEDVDDDQSEYQDLVPPGYDYNDGVVSRPRSHRRGSSAYSHDGYHIESAPPGRSSRRLSHLGSSGPTYAEQKYEDALAYQNHVSGGSGGVPLTAAALSRAAKKSIKSSKSSGSSASRNESEFRQSATTGITRSSIGDGDDFTIKVTGQAIVRLGNAEIQCQDGGEINISQPGRVGGSDKASTIYSEDHPGRIERLPIRDRASSQADSHSRSQSGSYEFSRPAFW</sequence>
<feature type="compositionally biased region" description="Acidic residues" evidence="1">
    <location>
        <begin position="385"/>
        <end position="395"/>
    </location>
</feature>
<feature type="compositionally biased region" description="Polar residues" evidence="1">
    <location>
        <begin position="508"/>
        <end position="519"/>
    </location>
</feature>
<feature type="compositionally biased region" description="Low complexity" evidence="1">
    <location>
        <begin position="360"/>
        <end position="369"/>
    </location>
</feature>
<keyword evidence="3" id="KW-1185">Reference proteome</keyword>
<accession>A0A1Q8S7X8</accession>
<gene>
    <name evidence="2" type="ORF">CCHL11_01294</name>
</gene>
<comment type="caution">
    <text evidence="2">The sequence shown here is derived from an EMBL/GenBank/DDBJ whole genome shotgun (WGS) entry which is preliminary data.</text>
</comment>
<feature type="compositionally biased region" description="Low complexity" evidence="1">
    <location>
        <begin position="492"/>
        <end position="501"/>
    </location>
</feature>
<feature type="compositionally biased region" description="Basic and acidic residues" evidence="1">
    <location>
        <begin position="155"/>
        <end position="167"/>
    </location>
</feature>
<dbReference type="AlphaFoldDB" id="A0A1Q8S7X8"/>
<evidence type="ECO:0000256" key="1">
    <source>
        <dbReference type="SAM" id="MobiDB-lite"/>
    </source>
</evidence>
<feature type="compositionally biased region" description="Basic and acidic residues" evidence="1">
    <location>
        <begin position="570"/>
        <end position="586"/>
    </location>
</feature>
<feature type="compositionally biased region" description="Pro residues" evidence="1">
    <location>
        <begin position="209"/>
        <end position="219"/>
    </location>
</feature>
<feature type="compositionally biased region" description="Basic and acidic residues" evidence="1">
    <location>
        <begin position="73"/>
        <end position="133"/>
    </location>
</feature>
<dbReference type="EMBL" id="MPGH01000008">
    <property type="protein sequence ID" value="OLN97507.1"/>
    <property type="molecule type" value="Genomic_DNA"/>
</dbReference>
<proteinExistence type="predicted"/>
<feature type="region of interest" description="Disordered" evidence="1">
    <location>
        <begin position="1"/>
        <end position="452"/>
    </location>
</feature>
<reference evidence="2 3" key="1">
    <citation type="submission" date="2016-11" db="EMBL/GenBank/DDBJ databases">
        <title>Draft Genome Assembly of Colletotrichum chlorophyti a pathogen of herbaceous plants.</title>
        <authorList>
            <person name="Gan P."/>
            <person name="Narusaka M."/>
            <person name="Tsushima A."/>
            <person name="Narusaka Y."/>
            <person name="Takano Y."/>
            <person name="Shirasu K."/>
        </authorList>
    </citation>
    <scope>NUCLEOTIDE SEQUENCE [LARGE SCALE GENOMIC DNA]</scope>
    <source>
        <strain evidence="2 3">NTL11</strain>
    </source>
</reference>
<name>A0A1Q8S7X8_9PEZI</name>
<dbReference type="Proteomes" id="UP000186583">
    <property type="component" value="Unassembled WGS sequence"/>
</dbReference>
<feature type="compositionally biased region" description="Pro residues" evidence="1">
    <location>
        <begin position="277"/>
        <end position="297"/>
    </location>
</feature>
<feature type="region of interest" description="Disordered" evidence="1">
    <location>
        <begin position="482"/>
        <end position="523"/>
    </location>
</feature>
<organism evidence="2 3">
    <name type="scientific">Colletotrichum chlorophyti</name>
    <dbReference type="NCBI Taxonomy" id="708187"/>
    <lineage>
        <taxon>Eukaryota</taxon>
        <taxon>Fungi</taxon>
        <taxon>Dikarya</taxon>
        <taxon>Ascomycota</taxon>
        <taxon>Pezizomycotina</taxon>
        <taxon>Sordariomycetes</taxon>
        <taxon>Hypocreomycetidae</taxon>
        <taxon>Glomerellales</taxon>
        <taxon>Glomerellaceae</taxon>
        <taxon>Colletotrichum</taxon>
    </lineage>
</organism>
<evidence type="ECO:0000313" key="2">
    <source>
        <dbReference type="EMBL" id="OLN97507.1"/>
    </source>
</evidence>
<dbReference type="STRING" id="708187.A0A1Q8S7X8"/>
<evidence type="ECO:0000313" key="3">
    <source>
        <dbReference type="Proteomes" id="UP000186583"/>
    </source>
</evidence>
<protein>
    <submittedName>
        <fullName evidence="2">Uncharacterized protein</fullName>
    </submittedName>
</protein>
<feature type="region of interest" description="Disordered" evidence="1">
    <location>
        <begin position="549"/>
        <end position="609"/>
    </location>
</feature>
<feature type="compositionally biased region" description="Polar residues" evidence="1">
    <location>
        <begin position="52"/>
        <end position="61"/>
    </location>
</feature>
<feature type="compositionally biased region" description="Polar residues" evidence="1">
    <location>
        <begin position="196"/>
        <end position="208"/>
    </location>
</feature>
<feature type="compositionally biased region" description="Low complexity" evidence="1">
    <location>
        <begin position="587"/>
        <end position="600"/>
    </location>
</feature>